<evidence type="ECO:0000256" key="1">
    <source>
        <dbReference type="SAM" id="MobiDB-lite"/>
    </source>
</evidence>
<proteinExistence type="predicted"/>
<dbReference type="EMBL" id="CP007536">
    <property type="protein sequence ID" value="AIC16207.1"/>
    <property type="molecule type" value="Genomic_DNA"/>
</dbReference>
<evidence type="ECO:0000313" key="3">
    <source>
        <dbReference type="Proteomes" id="UP000027093"/>
    </source>
</evidence>
<dbReference type="KEGG" id="nvn:NVIE_019480"/>
<dbReference type="HOGENOM" id="CLU_117489_0_0_2"/>
<evidence type="ECO:0000313" key="2">
    <source>
        <dbReference type="EMBL" id="AIC16207.1"/>
    </source>
</evidence>
<organism evidence="2 3">
    <name type="scientific">Nitrososphaera viennensis EN76</name>
    <dbReference type="NCBI Taxonomy" id="926571"/>
    <lineage>
        <taxon>Archaea</taxon>
        <taxon>Nitrososphaerota</taxon>
        <taxon>Nitrososphaeria</taxon>
        <taxon>Nitrososphaerales</taxon>
        <taxon>Nitrososphaeraceae</taxon>
        <taxon>Nitrososphaera</taxon>
    </lineage>
</organism>
<accession>A0A060HSR5</accession>
<protein>
    <recommendedName>
        <fullName evidence="4">PepSY domain-containing protein</fullName>
    </recommendedName>
</protein>
<feature type="compositionally biased region" description="Low complexity" evidence="1">
    <location>
        <begin position="182"/>
        <end position="194"/>
    </location>
</feature>
<gene>
    <name evidence="2" type="ORF">NVIE_019480</name>
</gene>
<dbReference type="AlphaFoldDB" id="A0A060HSR5"/>
<evidence type="ECO:0008006" key="4">
    <source>
        <dbReference type="Google" id="ProtNLM"/>
    </source>
</evidence>
<dbReference type="Proteomes" id="UP000027093">
    <property type="component" value="Chromosome"/>
</dbReference>
<feature type="region of interest" description="Disordered" evidence="1">
    <location>
        <begin position="179"/>
        <end position="201"/>
    </location>
</feature>
<sequence length="201" mass="20580">MHTAMEGIGNSNSRKTQMIVMAGVMAAVLATAAVFMTQPALAQQGTNSTQSGSNNSDGQQQAVPQLNGSVNVRDAAKAFLRDNAKVPFSSALDTAQEAVSNGTVIGGQLTVVQGYLVYAFKVADFDAGTSKIVIVDAGNGSVLYTSADMPLHFGGFGGGYGCARGHSFGHHYGMNWGDRVPSSSSSSNSGSGSSLTESMNA</sequence>
<name>A0A060HSR5_9ARCH</name>
<reference evidence="2 3" key="1">
    <citation type="journal article" date="2014" name="Int. J. Syst. Evol. Microbiol.">
        <title>Nitrososphaera viennensis gen. nov., sp. nov., an aerobic and mesophilic, ammonia-oxidizing archaeon from soil and a member of the archaeal phylum Thaumarchaeota.</title>
        <authorList>
            <person name="Stieglmeier M."/>
            <person name="Klingl A."/>
            <person name="Alves R.J."/>
            <person name="Rittmann S.K."/>
            <person name="Melcher M."/>
            <person name="Leisch N."/>
            <person name="Schleper C."/>
        </authorList>
    </citation>
    <scope>NUCLEOTIDE SEQUENCE [LARGE SCALE GENOMIC DNA]</scope>
    <source>
        <strain evidence="2">EN76</strain>
    </source>
</reference>
<keyword evidence="3" id="KW-1185">Reference proteome</keyword>